<feature type="active site" description="Nucleophile" evidence="5">
    <location>
        <position position="341"/>
    </location>
</feature>
<keyword evidence="2 5" id="KW-0808">Transferase</keyword>
<dbReference type="InterPro" id="IPR054728">
    <property type="entry name" value="RsmB-like_ferredoxin"/>
</dbReference>
<dbReference type="EMBL" id="CYRX01000025">
    <property type="protein sequence ID" value="CUH60439.1"/>
    <property type="molecule type" value="Genomic_DNA"/>
</dbReference>
<dbReference type="Proteomes" id="UP000051298">
    <property type="component" value="Unassembled WGS sequence"/>
</dbReference>
<dbReference type="GO" id="GO:0001510">
    <property type="term" value="P:RNA methylation"/>
    <property type="evidence" value="ECO:0007669"/>
    <property type="project" value="InterPro"/>
</dbReference>
<evidence type="ECO:0000313" key="8">
    <source>
        <dbReference type="EMBL" id="CUH60439.1"/>
    </source>
</evidence>
<gene>
    <name evidence="8" type="primary">rsmB_1</name>
    <name evidence="8" type="ORF">THS5294_01732</name>
</gene>
<dbReference type="Gene3D" id="3.40.50.150">
    <property type="entry name" value="Vaccinia Virus protein VP39"/>
    <property type="match status" value="1"/>
</dbReference>
<dbReference type="PRINTS" id="PR02008">
    <property type="entry name" value="RCMTFAMILY"/>
</dbReference>
<keyword evidence="4 5" id="KW-0694">RNA-binding</keyword>
<evidence type="ECO:0000313" key="9">
    <source>
        <dbReference type="Proteomes" id="UP000051298"/>
    </source>
</evidence>
<dbReference type="InterPro" id="IPR001678">
    <property type="entry name" value="MeTrfase_RsmB-F_NOP2_dom"/>
</dbReference>
<accession>A0A0P1EZ77</accession>
<sequence length="388" mass="40981">MTPAARYGAAIEILDAINTGTPAEQQLTRWARGARYAGSKDRAAVRDIVFDVLRRRASSAFLGGGDTGRALVLGLLRGQGADLDAVFTGQGHGPSPLDPSEDVSSALADAPRDVQLDLPEWVLSALDADHGDDATGIAQALRDRAPVGLRANLRHGTQEDLTTTLKALGHNSIPHDAAPGALVLPSGTRGLHLTEAYLSGLFELQDPGSQGLVARCPAQPNTRILDYCAGGGGKALALADAYDLDITAHDADPKRMKDLPERARRAGVSVQIAEQVPSDAQFDGIICDVPCSGSGAWRRAPEARWRSTPEQLETLCATQAQIVDDCVPMLAPGGWLAYMTCSLFAAENADQAAAILARHPHLSTEATWSTTPLNGTDGFYLHVFRAAS</sequence>
<comment type="caution">
    <text evidence="5">Lacks conserved residue(s) required for the propagation of feature annotation.</text>
</comment>
<feature type="domain" description="SAM-dependent MTase RsmB/NOP-type" evidence="7">
    <location>
        <begin position="137"/>
        <end position="388"/>
    </location>
</feature>
<dbReference type="eggNOG" id="COG0144">
    <property type="taxonomic scope" value="Bacteria"/>
</dbReference>
<evidence type="ECO:0000259" key="7">
    <source>
        <dbReference type="PROSITE" id="PS51686"/>
    </source>
</evidence>
<dbReference type="CDD" id="cd02440">
    <property type="entry name" value="AdoMet_MTases"/>
    <property type="match status" value="1"/>
</dbReference>
<evidence type="ECO:0000256" key="6">
    <source>
        <dbReference type="SAM" id="MobiDB-lite"/>
    </source>
</evidence>
<dbReference type="SUPFAM" id="SSF53335">
    <property type="entry name" value="S-adenosyl-L-methionine-dependent methyltransferases"/>
    <property type="match status" value="1"/>
</dbReference>
<dbReference type="InterPro" id="IPR023267">
    <property type="entry name" value="RCMT"/>
</dbReference>
<dbReference type="InterPro" id="IPR049560">
    <property type="entry name" value="MeTrfase_RsmB-F_NOP2_cat"/>
</dbReference>
<feature type="region of interest" description="Disordered" evidence="6">
    <location>
        <begin position="86"/>
        <end position="106"/>
    </location>
</feature>
<comment type="similarity">
    <text evidence="5">Belongs to the class I-like SAM-binding methyltransferase superfamily. RsmB/NOP family.</text>
</comment>
<evidence type="ECO:0000256" key="4">
    <source>
        <dbReference type="ARBA" id="ARBA00022884"/>
    </source>
</evidence>
<dbReference type="PROSITE" id="PS51686">
    <property type="entry name" value="SAM_MT_RSMB_NOP"/>
    <property type="match status" value="1"/>
</dbReference>
<protein>
    <submittedName>
        <fullName evidence="8">Ribosomal RNA small subunit methyltransferase B</fullName>
        <ecNumber evidence="8">2.1.1.176</ecNumber>
    </submittedName>
</protein>
<proteinExistence type="inferred from homology"/>
<dbReference type="RefSeq" id="WP_058123407.1">
    <property type="nucleotide sequence ID" value="NZ_CYRX01000025.1"/>
</dbReference>
<reference evidence="8 9" key="1">
    <citation type="submission" date="2015-09" db="EMBL/GenBank/DDBJ databases">
        <authorList>
            <consortium name="Swine Surveillance"/>
        </authorList>
    </citation>
    <scope>NUCLEOTIDE SEQUENCE [LARGE SCALE GENOMIC DNA]</scope>
    <source>
        <strain evidence="8 9">CECT 5294</strain>
    </source>
</reference>
<dbReference type="Pfam" id="PF22458">
    <property type="entry name" value="RsmF-B_ferredox"/>
    <property type="match status" value="1"/>
</dbReference>
<dbReference type="Pfam" id="PF01189">
    <property type="entry name" value="Methyltr_RsmB-F"/>
    <property type="match status" value="1"/>
</dbReference>
<keyword evidence="1 5" id="KW-0489">Methyltransferase</keyword>
<dbReference type="PANTHER" id="PTHR22807:SF53">
    <property type="entry name" value="RIBOSOMAL RNA SMALL SUBUNIT METHYLTRANSFERASE B-RELATED"/>
    <property type="match status" value="1"/>
</dbReference>
<organism evidence="8 9">
    <name type="scientific">Thalassobacter stenotrophicus</name>
    <dbReference type="NCBI Taxonomy" id="266809"/>
    <lineage>
        <taxon>Bacteria</taxon>
        <taxon>Pseudomonadati</taxon>
        <taxon>Pseudomonadota</taxon>
        <taxon>Alphaproteobacteria</taxon>
        <taxon>Rhodobacterales</taxon>
        <taxon>Roseobacteraceae</taxon>
        <taxon>Thalassobacter</taxon>
    </lineage>
</organism>
<dbReference type="AlphaFoldDB" id="A0A0P1EZ77"/>
<dbReference type="STRING" id="266809.PM03_05270"/>
<feature type="binding site" evidence="5">
    <location>
        <position position="288"/>
    </location>
    <ligand>
        <name>S-adenosyl-L-methionine</name>
        <dbReference type="ChEBI" id="CHEBI:59789"/>
    </ligand>
</feature>
<evidence type="ECO:0000256" key="3">
    <source>
        <dbReference type="ARBA" id="ARBA00022691"/>
    </source>
</evidence>
<keyword evidence="3 5" id="KW-0949">S-adenosyl-L-methionine</keyword>
<evidence type="ECO:0000256" key="5">
    <source>
        <dbReference type="PROSITE-ProRule" id="PRU01023"/>
    </source>
</evidence>
<evidence type="ECO:0000256" key="1">
    <source>
        <dbReference type="ARBA" id="ARBA00022603"/>
    </source>
</evidence>
<dbReference type="EC" id="2.1.1.176" evidence="8"/>
<evidence type="ECO:0000256" key="2">
    <source>
        <dbReference type="ARBA" id="ARBA00022679"/>
    </source>
</evidence>
<dbReference type="GO" id="GO:0003723">
    <property type="term" value="F:RNA binding"/>
    <property type="evidence" value="ECO:0007669"/>
    <property type="project" value="UniProtKB-UniRule"/>
</dbReference>
<name>A0A0P1EZ77_9RHOB</name>
<feature type="binding site" evidence="5">
    <location>
        <position position="250"/>
    </location>
    <ligand>
        <name>S-adenosyl-L-methionine</name>
        <dbReference type="ChEBI" id="CHEBI:59789"/>
    </ligand>
</feature>
<dbReference type="GO" id="GO:0008173">
    <property type="term" value="F:RNA methyltransferase activity"/>
    <property type="evidence" value="ECO:0007669"/>
    <property type="project" value="InterPro"/>
</dbReference>
<dbReference type="PANTHER" id="PTHR22807">
    <property type="entry name" value="NOP2 YEAST -RELATED NOL1/NOP2/FMU SUN DOMAIN-CONTAINING"/>
    <property type="match status" value="1"/>
</dbReference>
<dbReference type="InterPro" id="IPR029063">
    <property type="entry name" value="SAM-dependent_MTases_sf"/>
</dbReference>